<keyword evidence="2" id="KW-1185">Reference proteome</keyword>
<name>A0ACC1BJZ3_9ROSI</name>
<dbReference type="EMBL" id="CM047900">
    <property type="protein sequence ID" value="KAJ0099154.1"/>
    <property type="molecule type" value="Genomic_DNA"/>
</dbReference>
<proteinExistence type="predicted"/>
<organism evidence="1 2">
    <name type="scientific">Pistacia atlantica</name>
    <dbReference type="NCBI Taxonomy" id="434234"/>
    <lineage>
        <taxon>Eukaryota</taxon>
        <taxon>Viridiplantae</taxon>
        <taxon>Streptophyta</taxon>
        <taxon>Embryophyta</taxon>
        <taxon>Tracheophyta</taxon>
        <taxon>Spermatophyta</taxon>
        <taxon>Magnoliopsida</taxon>
        <taxon>eudicotyledons</taxon>
        <taxon>Gunneridae</taxon>
        <taxon>Pentapetalae</taxon>
        <taxon>rosids</taxon>
        <taxon>malvids</taxon>
        <taxon>Sapindales</taxon>
        <taxon>Anacardiaceae</taxon>
        <taxon>Pistacia</taxon>
    </lineage>
</organism>
<evidence type="ECO:0000313" key="1">
    <source>
        <dbReference type="EMBL" id="KAJ0099154.1"/>
    </source>
</evidence>
<accession>A0ACC1BJZ3</accession>
<protein>
    <submittedName>
        <fullName evidence="1">Uncharacterized protein</fullName>
    </submittedName>
</protein>
<reference evidence="2" key="1">
    <citation type="journal article" date="2023" name="G3 (Bethesda)">
        <title>Genome assembly and association tests identify interacting loci associated with vigor, precocity, and sex in interspecific pistachio rootstocks.</title>
        <authorList>
            <person name="Palmer W."/>
            <person name="Jacygrad E."/>
            <person name="Sagayaradj S."/>
            <person name="Cavanaugh K."/>
            <person name="Han R."/>
            <person name="Bertier L."/>
            <person name="Beede B."/>
            <person name="Kafkas S."/>
            <person name="Golino D."/>
            <person name="Preece J."/>
            <person name="Michelmore R."/>
        </authorList>
    </citation>
    <scope>NUCLEOTIDE SEQUENCE [LARGE SCALE GENOMIC DNA]</scope>
</reference>
<gene>
    <name evidence="1" type="ORF">Patl1_22188</name>
</gene>
<comment type="caution">
    <text evidence="1">The sequence shown here is derived from an EMBL/GenBank/DDBJ whole genome shotgun (WGS) entry which is preliminary data.</text>
</comment>
<dbReference type="Proteomes" id="UP001164250">
    <property type="component" value="Chromosome 4"/>
</dbReference>
<sequence>MDIEGNIQGRQRRLDVIWSDVSCFFTYLFSSVSSFFTDLFSSINSFFCQGYKLLCEHKKRALAVLFVMLETLSLVLDVFGQSCWEPEYMLRSNLGWWRLASRLVRLIATFLPVLGIKMYNDYAAPVLLLVFAIIAAVFTFTKDDNIHVSSVQRKNYENELPIFWCSRITSSGSKSSDRILVRCYPEDADNKLLHGANDRDNKLNMGVTTISVRGSRKVVDRKSKQETKMYVENAAEEKKSK</sequence>
<evidence type="ECO:0000313" key="2">
    <source>
        <dbReference type="Proteomes" id="UP001164250"/>
    </source>
</evidence>